<comment type="similarity">
    <text evidence="1">Belongs to the short-chain dehydrogenases/reductases (SDR) family.</text>
</comment>
<evidence type="ECO:0000256" key="2">
    <source>
        <dbReference type="ARBA" id="ARBA00023002"/>
    </source>
</evidence>
<dbReference type="AlphaFoldDB" id="A0A7Y9F123"/>
<dbReference type="SUPFAM" id="SSF51735">
    <property type="entry name" value="NAD(P)-binding Rossmann-fold domains"/>
    <property type="match status" value="1"/>
</dbReference>
<gene>
    <name evidence="3" type="ORF">BKA08_001882</name>
</gene>
<sequence>MRTEGARVLVAGATGVLGRALAEGLHELGARVVAAGRNPERLGEVAAGLGTTGRHLDVVDAGSCAAAVHGAVEELGGLDLLVVATGAAGFGRAVELDEAVAEELFAVNTLGPIALVRAAAPYLAEARDGEGTAAVLSAVLADLPTAGMADYSAAKAALATWLQVLRREQRRSFRVLDVRPPHLDTGLDTRALAGEPPRLPAPMPHEQVVRAILEAIGGEATEVAMDGKELVVR</sequence>
<evidence type="ECO:0000313" key="3">
    <source>
        <dbReference type="EMBL" id="NYD57644.1"/>
    </source>
</evidence>
<dbReference type="Pfam" id="PF00106">
    <property type="entry name" value="adh_short"/>
    <property type="match status" value="1"/>
</dbReference>
<dbReference type="EMBL" id="JACCBE010000001">
    <property type="protein sequence ID" value="NYD57644.1"/>
    <property type="molecule type" value="Genomic_DNA"/>
</dbReference>
<keyword evidence="4" id="KW-1185">Reference proteome</keyword>
<organism evidence="3 4">
    <name type="scientific">Nocardioides marinisabuli</name>
    <dbReference type="NCBI Taxonomy" id="419476"/>
    <lineage>
        <taxon>Bacteria</taxon>
        <taxon>Bacillati</taxon>
        <taxon>Actinomycetota</taxon>
        <taxon>Actinomycetes</taxon>
        <taxon>Propionibacteriales</taxon>
        <taxon>Nocardioidaceae</taxon>
        <taxon>Nocardioides</taxon>
    </lineage>
</organism>
<proteinExistence type="inferred from homology"/>
<dbReference type="Proteomes" id="UP000516957">
    <property type="component" value="Unassembled WGS sequence"/>
</dbReference>
<dbReference type="Gene3D" id="3.40.50.720">
    <property type="entry name" value="NAD(P)-binding Rossmann-like Domain"/>
    <property type="match status" value="1"/>
</dbReference>
<dbReference type="RefSeq" id="WP_179615380.1">
    <property type="nucleotide sequence ID" value="NZ_JACCBE010000001.1"/>
</dbReference>
<accession>A0A7Y9F123</accession>
<protein>
    <submittedName>
        <fullName evidence="3">NAD(P)-dependent dehydrogenase (Short-subunit alcohol dehydrogenase family)</fullName>
    </submittedName>
</protein>
<keyword evidence="2" id="KW-0560">Oxidoreductase</keyword>
<dbReference type="GO" id="GO:0016020">
    <property type="term" value="C:membrane"/>
    <property type="evidence" value="ECO:0007669"/>
    <property type="project" value="TreeGrafter"/>
</dbReference>
<dbReference type="GO" id="GO:0016491">
    <property type="term" value="F:oxidoreductase activity"/>
    <property type="evidence" value="ECO:0007669"/>
    <property type="project" value="UniProtKB-KW"/>
</dbReference>
<evidence type="ECO:0000313" key="4">
    <source>
        <dbReference type="Proteomes" id="UP000516957"/>
    </source>
</evidence>
<comment type="caution">
    <text evidence="3">The sequence shown here is derived from an EMBL/GenBank/DDBJ whole genome shotgun (WGS) entry which is preliminary data.</text>
</comment>
<dbReference type="PANTHER" id="PTHR44196:SF1">
    <property type="entry name" value="DEHYDROGENASE_REDUCTASE SDR FAMILY MEMBER 7B"/>
    <property type="match status" value="1"/>
</dbReference>
<name>A0A7Y9F123_9ACTN</name>
<dbReference type="InterPro" id="IPR020904">
    <property type="entry name" value="Sc_DH/Rdtase_CS"/>
</dbReference>
<dbReference type="PANTHER" id="PTHR44196">
    <property type="entry name" value="DEHYDROGENASE/REDUCTASE SDR FAMILY MEMBER 7B"/>
    <property type="match status" value="1"/>
</dbReference>
<reference evidence="3 4" key="1">
    <citation type="submission" date="2020-07" db="EMBL/GenBank/DDBJ databases">
        <title>Sequencing the genomes of 1000 actinobacteria strains.</title>
        <authorList>
            <person name="Klenk H.-P."/>
        </authorList>
    </citation>
    <scope>NUCLEOTIDE SEQUENCE [LARGE SCALE GENOMIC DNA]</scope>
    <source>
        <strain evidence="3 4">DSM 18965</strain>
    </source>
</reference>
<evidence type="ECO:0000256" key="1">
    <source>
        <dbReference type="ARBA" id="ARBA00006484"/>
    </source>
</evidence>
<dbReference type="PRINTS" id="PR00081">
    <property type="entry name" value="GDHRDH"/>
</dbReference>
<dbReference type="InterPro" id="IPR002347">
    <property type="entry name" value="SDR_fam"/>
</dbReference>
<dbReference type="PROSITE" id="PS00061">
    <property type="entry name" value="ADH_SHORT"/>
    <property type="match status" value="1"/>
</dbReference>
<dbReference type="InterPro" id="IPR036291">
    <property type="entry name" value="NAD(P)-bd_dom_sf"/>
</dbReference>